<dbReference type="SUPFAM" id="SSF53474">
    <property type="entry name" value="alpha/beta-Hydrolases"/>
    <property type="match status" value="1"/>
</dbReference>
<dbReference type="Proteomes" id="UP000030742">
    <property type="component" value="Unassembled WGS sequence"/>
</dbReference>
<organism evidence="3 4">
    <name type="scientific">Dendroctonus ponderosae</name>
    <name type="common">Mountain pine beetle</name>
    <dbReference type="NCBI Taxonomy" id="77166"/>
    <lineage>
        <taxon>Eukaryota</taxon>
        <taxon>Metazoa</taxon>
        <taxon>Ecdysozoa</taxon>
        <taxon>Arthropoda</taxon>
        <taxon>Hexapoda</taxon>
        <taxon>Insecta</taxon>
        <taxon>Pterygota</taxon>
        <taxon>Neoptera</taxon>
        <taxon>Endopterygota</taxon>
        <taxon>Coleoptera</taxon>
        <taxon>Polyphaga</taxon>
        <taxon>Cucujiformia</taxon>
        <taxon>Curculionidae</taxon>
        <taxon>Scolytinae</taxon>
        <taxon>Dendroctonus</taxon>
    </lineage>
</organism>
<accession>U4UMK9</accession>
<evidence type="ECO:0000259" key="1">
    <source>
        <dbReference type="Pfam" id="PF00561"/>
    </source>
</evidence>
<dbReference type="Pfam" id="PF00561">
    <property type="entry name" value="Abhydrolase_1"/>
    <property type="match status" value="1"/>
</dbReference>
<feature type="domain" description="Phosphatidylserine Lipase ABHD16 N-terminal" evidence="2">
    <location>
        <begin position="94"/>
        <end position="181"/>
    </location>
</feature>
<dbReference type="GO" id="GO:0012505">
    <property type="term" value="C:endomembrane system"/>
    <property type="evidence" value="ECO:0007669"/>
    <property type="project" value="TreeGrafter"/>
</dbReference>
<dbReference type="Pfam" id="PF22990">
    <property type="entry name" value="ABHD16_N"/>
    <property type="match status" value="1"/>
</dbReference>
<dbReference type="PANTHER" id="PTHR12277">
    <property type="entry name" value="ALPHA/BETA HYDROLASE DOMAIN-CONTAINING PROTEIN"/>
    <property type="match status" value="1"/>
</dbReference>
<protein>
    <submittedName>
        <fullName evidence="3">Uncharacterized protein</fullName>
    </submittedName>
</protein>
<dbReference type="InterPro" id="IPR054518">
    <property type="entry name" value="ABHD16_N"/>
</dbReference>
<dbReference type="GO" id="GO:0004620">
    <property type="term" value="F:phospholipase activity"/>
    <property type="evidence" value="ECO:0007669"/>
    <property type="project" value="TreeGrafter"/>
</dbReference>
<dbReference type="GO" id="GO:0047372">
    <property type="term" value="F:monoacylglycerol lipase activity"/>
    <property type="evidence" value="ECO:0007669"/>
    <property type="project" value="TreeGrafter"/>
</dbReference>
<dbReference type="GO" id="GO:0006660">
    <property type="term" value="P:phosphatidylserine catabolic process"/>
    <property type="evidence" value="ECO:0007669"/>
    <property type="project" value="TreeGrafter"/>
</dbReference>
<dbReference type="InterPro" id="IPR000073">
    <property type="entry name" value="AB_hydrolase_1"/>
</dbReference>
<gene>
    <name evidence="3" type="ORF">D910_11613</name>
</gene>
<sequence length="579" mass="65237">MLTDEQIIDSVSASTALSDNEKDDDLGETYSTVDTNAVPTISQMTKKVSETRNFLQSRQVPNHIWESFCDLENYINNIYFCSRNGQTKITDYELYMMWKVGLCTSPLWGSALYNKGYFQLQELPFIAKCATGVGVILVISFCIRGLSRAKNPAYLKFLDVLQRAENDMVATKPELMKYDFEFKSWPVEYDLSDTKSPTPKASPRVAVPQGAFQNIVSIPFRVIAYLAIHTFGIRLIYPGVLGVLQAVLEKGLLKGRTRLIEVYAGQRYKLKTVDGNSIDTMVLDRRSSYANGDTLVICCEGNAGFYEIGTVITPIEAGYSVIGWNHPGFGGSTGMPYPAQEQNAIDAVIQFAINILGFKVENIMLFGWSIGGYAVSWAAMTYPDIKSVVIDATFDDIMPLALSQMPSWLESIVKLAIREHANLDIYEQLSKYPGPVLLIRRTEDEVICIRPGDLSSNRCNNLLIKIFKTRYPCMCELPQVQLLHEYLAVTGVLQEKILEKYSIDDSICTSLLQSYISEFSKSYPMKIGQDFSPTEKNQMILFLAKKYMKDFKATHCVALPWDMFAVPWDVNVEPDFVYT</sequence>
<evidence type="ECO:0000313" key="4">
    <source>
        <dbReference type="Proteomes" id="UP000030742"/>
    </source>
</evidence>
<dbReference type="EMBL" id="KB632385">
    <property type="protein sequence ID" value="ERL94332.1"/>
    <property type="molecule type" value="Genomic_DNA"/>
</dbReference>
<dbReference type="AlphaFoldDB" id="U4UMK9"/>
<reference evidence="3 4" key="1">
    <citation type="journal article" date="2013" name="Genome Biol.">
        <title>Draft genome of the mountain pine beetle, Dendroctonus ponderosae Hopkins, a major forest pest.</title>
        <authorList>
            <person name="Keeling C.I."/>
            <person name="Yuen M.M."/>
            <person name="Liao N.Y."/>
            <person name="Docking T.R."/>
            <person name="Chan S.K."/>
            <person name="Taylor G.A."/>
            <person name="Palmquist D.L."/>
            <person name="Jackman S.D."/>
            <person name="Nguyen A."/>
            <person name="Li M."/>
            <person name="Henderson H."/>
            <person name="Janes J.K."/>
            <person name="Zhao Y."/>
            <person name="Pandoh P."/>
            <person name="Moore R."/>
            <person name="Sperling F.A."/>
            <person name="Huber D.P."/>
            <person name="Birol I."/>
            <person name="Jones S.J."/>
            <person name="Bohlmann J."/>
        </authorList>
    </citation>
    <scope>NUCLEOTIDE SEQUENCE</scope>
</reference>
<dbReference type="GO" id="GO:0052651">
    <property type="term" value="P:monoacylglycerol catabolic process"/>
    <property type="evidence" value="ECO:0007669"/>
    <property type="project" value="TreeGrafter"/>
</dbReference>
<feature type="domain" description="AB hydrolase-1" evidence="1">
    <location>
        <begin position="295"/>
        <end position="435"/>
    </location>
</feature>
<dbReference type="STRING" id="77166.U4UMK9"/>
<dbReference type="OrthoDB" id="6412627at2759"/>
<proteinExistence type="predicted"/>
<evidence type="ECO:0000313" key="3">
    <source>
        <dbReference type="EMBL" id="ERL94332.1"/>
    </source>
</evidence>
<dbReference type="PANTHER" id="PTHR12277:SF72">
    <property type="entry name" value="BAT5L PROTEIN"/>
    <property type="match status" value="1"/>
</dbReference>
<dbReference type="InterPro" id="IPR029058">
    <property type="entry name" value="AB_hydrolase_fold"/>
</dbReference>
<evidence type="ECO:0000259" key="2">
    <source>
        <dbReference type="Pfam" id="PF22990"/>
    </source>
</evidence>
<name>U4UMK9_DENPD</name>
<dbReference type="Gene3D" id="3.40.50.1820">
    <property type="entry name" value="alpha/beta hydrolase"/>
    <property type="match status" value="1"/>
</dbReference>